<protein>
    <submittedName>
        <fullName evidence="5">Type 1 fimbrial protein</fullName>
    </submittedName>
</protein>
<reference evidence="5 6" key="1">
    <citation type="submission" date="2018-09" db="EMBL/GenBank/DDBJ databases">
        <title>Acidovorax cavernicola nov. sp. isolated from Gruta de las Maravillas (Aracena, Spain).</title>
        <authorList>
            <person name="Jurado V."/>
            <person name="Gutierrez-Patricio S."/>
            <person name="Gonzalez-Pimentel J.L."/>
            <person name="Miller A.Z."/>
            <person name="Laiz L."/>
            <person name="Saiz-Jimenez C."/>
        </authorList>
    </citation>
    <scope>NUCLEOTIDE SEQUENCE [LARGE SCALE GENOMIC DNA]</scope>
    <source>
        <strain evidence="5 6">1011MAR4D40.2</strain>
    </source>
</reference>
<evidence type="ECO:0000313" key="5">
    <source>
        <dbReference type="EMBL" id="RIX76072.1"/>
    </source>
</evidence>
<dbReference type="InterPro" id="IPR039458">
    <property type="entry name" value="FimA-like"/>
</dbReference>
<comment type="subcellular location">
    <subcellularLocation>
        <location evidence="1">Fimbrium</location>
    </subcellularLocation>
</comment>
<evidence type="ECO:0000256" key="4">
    <source>
        <dbReference type="ARBA" id="ARBA00023263"/>
    </source>
</evidence>
<gene>
    <name evidence="5" type="ORF">D3H34_23470</name>
</gene>
<dbReference type="EMBL" id="QXMN01000036">
    <property type="protein sequence ID" value="RIX76072.1"/>
    <property type="molecule type" value="Genomic_DNA"/>
</dbReference>
<dbReference type="GO" id="GO:0009289">
    <property type="term" value="C:pilus"/>
    <property type="evidence" value="ECO:0007669"/>
    <property type="project" value="UniProtKB-SubCell"/>
</dbReference>
<dbReference type="PANTHER" id="PTHR33420:SF3">
    <property type="entry name" value="FIMBRIAL SUBUNIT ELFA"/>
    <property type="match status" value="1"/>
</dbReference>
<dbReference type="InterPro" id="IPR008966">
    <property type="entry name" value="Adhesion_dom_sf"/>
</dbReference>
<evidence type="ECO:0000256" key="2">
    <source>
        <dbReference type="ARBA" id="ARBA00006671"/>
    </source>
</evidence>
<dbReference type="AlphaFoldDB" id="A0A9X8D1K3"/>
<dbReference type="GO" id="GO:0043709">
    <property type="term" value="P:cell adhesion involved in single-species biofilm formation"/>
    <property type="evidence" value="ECO:0007669"/>
    <property type="project" value="TreeGrafter"/>
</dbReference>
<evidence type="ECO:0000256" key="3">
    <source>
        <dbReference type="ARBA" id="ARBA00022729"/>
    </source>
</evidence>
<sequence length="192" mass="20253">MMNLSGVFFNQFLPIIMKKTLLFSTVVATFGLLALTPAQASDGQIEFEGSIVASSCTINGDAPNFKIDLPAIASKTLASATQTAGRVPVPIKLTNCSPEAGKVRVRFESGVTTNAAGRLVVDGGGAQNVELQLLNSEFDVVKAGFAEGDQNTLLVDTEGGSADLIYYVEYYATDAVSPGAVKSRVQYSIVYE</sequence>
<dbReference type="InterPro" id="IPR050263">
    <property type="entry name" value="Bact_Fimbrial_Adh_Pro"/>
</dbReference>
<dbReference type="Gene3D" id="2.60.40.1090">
    <property type="entry name" value="Fimbrial-type adhesion domain"/>
    <property type="match status" value="1"/>
</dbReference>
<proteinExistence type="inferred from homology"/>
<dbReference type="Proteomes" id="UP000265619">
    <property type="component" value="Unassembled WGS sequence"/>
</dbReference>
<dbReference type="InterPro" id="IPR036937">
    <property type="entry name" value="Adhesion_dom_fimbrial_sf"/>
</dbReference>
<organism evidence="5 6">
    <name type="scientific">Acidovorax cavernicola</name>
    <dbReference type="NCBI Taxonomy" id="1675792"/>
    <lineage>
        <taxon>Bacteria</taxon>
        <taxon>Pseudomonadati</taxon>
        <taxon>Pseudomonadota</taxon>
        <taxon>Betaproteobacteria</taxon>
        <taxon>Burkholderiales</taxon>
        <taxon>Comamonadaceae</taxon>
        <taxon>Acidovorax</taxon>
    </lineage>
</organism>
<name>A0A9X8D1K3_9BURK</name>
<dbReference type="OrthoDB" id="8656135at2"/>
<dbReference type="SUPFAM" id="SSF49401">
    <property type="entry name" value="Bacterial adhesins"/>
    <property type="match status" value="1"/>
</dbReference>
<keyword evidence="3" id="KW-0732">Signal</keyword>
<evidence type="ECO:0000256" key="1">
    <source>
        <dbReference type="ARBA" id="ARBA00004561"/>
    </source>
</evidence>
<keyword evidence="6" id="KW-1185">Reference proteome</keyword>
<comment type="caution">
    <text evidence="5">The sequence shown here is derived from an EMBL/GenBank/DDBJ whole genome shotgun (WGS) entry which is preliminary data.</text>
</comment>
<accession>A0A9X8D1K3</accession>
<comment type="similarity">
    <text evidence="2">Belongs to the fimbrial protein family.</text>
</comment>
<dbReference type="Pfam" id="PF16970">
    <property type="entry name" value="FimA"/>
    <property type="match status" value="1"/>
</dbReference>
<evidence type="ECO:0000313" key="6">
    <source>
        <dbReference type="Proteomes" id="UP000265619"/>
    </source>
</evidence>
<dbReference type="PANTHER" id="PTHR33420">
    <property type="entry name" value="FIMBRIAL SUBUNIT ELFA-RELATED"/>
    <property type="match status" value="1"/>
</dbReference>
<keyword evidence="4" id="KW-0281">Fimbrium</keyword>